<feature type="transmembrane region" description="Helical" evidence="7">
    <location>
        <begin position="86"/>
        <end position="104"/>
    </location>
</feature>
<keyword evidence="5 7" id="KW-0472">Membrane</keyword>
<feature type="transmembrane region" description="Helical" evidence="7">
    <location>
        <begin position="325"/>
        <end position="345"/>
    </location>
</feature>
<evidence type="ECO:0000256" key="6">
    <source>
        <dbReference type="SAM" id="MobiDB-lite"/>
    </source>
</evidence>
<feature type="transmembrane region" description="Helical" evidence="7">
    <location>
        <begin position="208"/>
        <end position="226"/>
    </location>
</feature>
<protein>
    <submittedName>
        <fullName evidence="8">Branched-chain amino acid ABC transporter permease</fullName>
    </submittedName>
</protein>
<evidence type="ECO:0000256" key="2">
    <source>
        <dbReference type="ARBA" id="ARBA00022475"/>
    </source>
</evidence>
<feature type="region of interest" description="Disordered" evidence="6">
    <location>
        <begin position="1"/>
        <end position="20"/>
    </location>
</feature>
<keyword evidence="2" id="KW-1003">Cell membrane</keyword>
<dbReference type="PANTHER" id="PTHR30482">
    <property type="entry name" value="HIGH-AFFINITY BRANCHED-CHAIN AMINO ACID TRANSPORT SYSTEM PERMEASE"/>
    <property type="match status" value="1"/>
</dbReference>
<accession>A0A554RNS4</accession>
<dbReference type="InterPro" id="IPR001851">
    <property type="entry name" value="ABC_transp_permease"/>
</dbReference>
<feature type="transmembrane region" description="Helical" evidence="7">
    <location>
        <begin position="119"/>
        <end position="140"/>
    </location>
</feature>
<gene>
    <name evidence="8" type="ORF">FNM00_16565</name>
</gene>
<feature type="transmembrane region" description="Helical" evidence="7">
    <location>
        <begin position="247"/>
        <end position="273"/>
    </location>
</feature>
<dbReference type="OrthoDB" id="9814461at2"/>
<evidence type="ECO:0000256" key="7">
    <source>
        <dbReference type="SAM" id="Phobius"/>
    </source>
</evidence>
<feature type="compositionally biased region" description="Basic residues" evidence="6">
    <location>
        <begin position="10"/>
        <end position="20"/>
    </location>
</feature>
<dbReference type="GO" id="GO:0005886">
    <property type="term" value="C:plasma membrane"/>
    <property type="evidence" value="ECO:0007669"/>
    <property type="project" value="UniProtKB-SubCell"/>
</dbReference>
<evidence type="ECO:0000256" key="4">
    <source>
        <dbReference type="ARBA" id="ARBA00022989"/>
    </source>
</evidence>
<comment type="caution">
    <text evidence="8">The sequence shown here is derived from an EMBL/GenBank/DDBJ whole genome shotgun (WGS) entry which is preliminary data.</text>
</comment>
<feature type="transmembrane region" description="Helical" evidence="7">
    <location>
        <begin position="61"/>
        <end position="79"/>
    </location>
</feature>
<keyword evidence="3 7" id="KW-0812">Transmembrane</keyword>
<reference evidence="8 9" key="1">
    <citation type="submission" date="2019-07" db="EMBL/GenBank/DDBJ databases">
        <authorList>
            <person name="Zhao L.H."/>
        </authorList>
    </citation>
    <scope>NUCLEOTIDE SEQUENCE [LARGE SCALE GENOMIC DNA]</scope>
    <source>
        <strain evidence="8 9">Co35</strain>
    </source>
</reference>
<name>A0A554RNS4_9ACTN</name>
<evidence type="ECO:0000256" key="5">
    <source>
        <dbReference type="ARBA" id="ARBA00023136"/>
    </source>
</evidence>
<comment type="subcellular location">
    <subcellularLocation>
        <location evidence="1">Cell membrane</location>
        <topology evidence="1">Multi-pass membrane protein</topology>
    </subcellularLocation>
</comment>
<organism evidence="8 9">
    <name type="scientific">Aeromicrobium piscarium</name>
    <dbReference type="NCBI Taxonomy" id="2590901"/>
    <lineage>
        <taxon>Bacteria</taxon>
        <taxon>Bacillati</taxon>
        <taxon>Actinomycetota</taxon>
        <taxon>Actinomycetes</taxon>
        <taxon>Propionibacteriales</taxon>
        <taxon>Nocardioidaceae</taxon>
        <taxon>Aeromicrobium</taxon>
    </lineage>
</organism>
<evidence type="ECO:0000313" key="8">
    <source>
        <dbReference type="EMBL" id="TSD55691.1"/>
    </source>
</evidence>
<dbReference type="RefSeq" id="WP_143914651.1">
    <property type="nucleotide sequence ID" value="NZ_VLNT01000021.1"/>
</dbReference>
<feature type="transmembrane region" description="Helical" evidence="7">
    <location>
        <begin position="39"/>
        <end position="55"/>
    </location>
</feature>
<keyword evidence="9" id="KW-1185">Reference proteome</keyword>
<keyword evidence="4 7" id="KW-1133">Transmembrane helix</keyword>
<evidence type="ECO:0000313" key="9">
    <source>
        <dbReference type="Proteomes" id="UP000316988"/>
    </source>
</evidence>
<feature type="transmembrane region" description="Helical" evidence="7">
    <location>
        <begin position="293"/>
        <end position="318"/>
    </location>
</feature>
<dbReference type="AlphaFoldDB" id="A0A554RNS4"/>
<dbReference type="PANTHER" id="PTHR30482:SF5">
    <property type="entry name" value="ABC TRANSPORTER PERMEASE PROTEIN"/>
    <property type="match status" value="1"/>
</dbReference>
<sequence length="385" mass="41240">MTATVTSPRRTPRPPRGRPRLRTAYRQDMALINTPAKRRSTVLLVLAAFGVPFFFTDDLLLVFTLGLIASVGAIGLNLVTGYAGQVSLGHAFFLGLGAYTAAVLGGDPEGRLIGYGMPMWVWLPAAGIVAAIAGLIVGPIAVRLRGLYLAIVTLGLVFLGEHVFREARTLTGGPGVGRRGPDLELFGIRFSEGGSLFGLGLSRDQQQFFLALVFLIVFAILGRNIARSGVGRAFSAVRDRDVAAAVIGINLTVYKVMAFAMSSFFAGVAGAMYYAVVGVFEPAAFGLLLSIQYLAMVLIGGVATISGSIMGAMFITALPRIAQEIAHLFPVISTSTVGGGIINVFQFEAILYGLLIIGFLIFEPRGLYGIWMRIRNYWKGWPFSY</sequence>
<feature type="transmembrane region" description="Helical" evidence="7">
    <location>
        <begin position="147"/>
        <end position="164"/>
    </location>
</feature>
<dbReference type="GO" id="GO:0015658">
    <property type="term" value="F:branched-chain amino acid transmembrane transporter activity"/>
    <property type="evidence" value="ECO:0007669"/>
    <property type="project" value="InterPro"/>
</dbReference>
<evidence type="ECO:0000256" key="3">
    <source>
        <dbReference type="ARBA" id="ARBA00022692"/>
    </source>
</evidence>
<proteinExistence type="predicted"/>
<evidence type="ECO:0000256" key="1">
    <source>
        <dbReference type="ARBA" id="ARBA00004651"/>
    </source>
</evidence>
<feature type="transmembrane region" description="Helical" evidence="7">
    <location>
        <begin position="351"/>
        <end position="371"/>
    </location>
</feature>
<dbReference type="Proteomes" id="UP000316988">
    <property type="component" value="Unassembled WGS sequence"/>
</dbReference>
<dbReference type="InterPro" id="IPR043428">
    <property type="entry name" value="LivM-like"/>
</dbReference>
<dbReference type="Pfam" id="PF02653">
    <property type="entry name" value="BPD_transp_2"/>
    <property type="match status" value="1"/>
</dbReference>
<dbReference type="CDD" id="cd06581">
    <property type="entry name" value="TM_PBP1_LivM_like"/>
    <property type="match status" value="1"/>
</dbReference>
<dbReference type="EMBL" id="VLNT01000021">
    <property type="protein sequence ID" value="TSD55691.1"/>
    <property type="molecule type" value="Genomic_DNA"/>
</dbReference>